<dbReference type="PANTHER" id="PTHR24198:SF165">
    <property type="entry name" value="ANKYRIN REPEAT-CONTAINING PROTEIN-RELATED"/>
    <property type="match status" value="1"/>
</dbReference>
<dbReference type="GO" id="GO:0005737">
    <property type="term" value="C:cytoplasm"/>
    <property type="evidence" value="ECO:0007669"/>
    <property type="project" value="TreeGrafter"/>
</dbReference>
<dbReference type="STRING" id="1073089.A0A1L9R7P3"/>
<dbReference type="VEuPathDB" id="FungiDB:ASPWEDRAFT_673925"/>
<dbReference type="AlphaFoldDB" id="A0A1L9R7P3"/>
<reference evidence="6" key="1">
    <citation type="journal article" date="2017" name="Genome Biol.">
        <title>Comparative genomics reveals high biological diversity and specific adaptations in the industrially and medically important fungal genus Aspergillus.</title>
        <authorList>
            <person name="de Vries R.P."/>
            <person name="Riley R."/>
            <person name="Wiebenga A."/>
            <person name="Aguilar-Osorio G."/>
            <person name="Amillis S."/>
            <person name="Uchima C.A."/>
            <person name="Anderluh G."/>
            <person name="Asadollahi M."/>
            <person name="Askin M."/>
            <person name="Barry K."/>
            <person name="Battaglia E."/>
            <person name="Bayram O."/>
            <person name="Benocci T."/>
            <person name="Braus-Stromeyer S.A."/>
            <person name="Caldana C."/>
            <person name="Canovas D."/>
            <person name="Cerqueira G.C."/>
            <person name="Chen F."/>
            <person name="Chen W."/>
            <person name="Choi C."/>
            <person name="Clum A."/>
            <person name="Dos Santos R.A."/>
            <person name="Damasio A.R."/>
            <person name="Diallinas G."/>
            <person name="Emri T."/>
            <person name="Fekete E."/>
            <person name="Flipphi M."/>
            <person name="Freyberg S."/>
            <person name="Gallo A."/>
            <person name="Gournas C."/>
            <person name="Habgood R."/>
            <person name="Hainaut M."/>
            <person name="Harispe M.L."/>
            <person name="Henrissat B."/>
            <person name="Hilden K.S."/>
            <person name="Hope R."/>
            <person name="Hossain A."/>
            <person name="Karabika E."/>
            <person name="Karaffa L."/>
            <person name="Karanyi Z."/>
            <person name="Krasevec N."/>
            <person name="Kuo A."/>
            <person name="Kusch H."/>
            <person name="LaButti K."/>
            <person name="Lagendijk E.L."/>
            <person name="Lapidus A."/>
            <person name="Levasseur A."/>
            <person name="Lindquist E."/>
            <person name="Lipzen A."/>
            <person name="Logrieco A.F."/>
            <person name="MacCabe A."/>
            <person name="Maekelae M.R."/>
            <person name="Malavazi I."/>
            <person name="Melin P."/>
            <person name="Meyer V."/>
            <person name="Mielnichuk N."/>
            <person name="Miskei M."/>
            <person name="Molnar A.P."/>
            <person name="Mule G."/>
            <person name="Ngan C.Y."/>
            <person name="Orejas M."/>
            <person name="Orosz E."/>
            <person name="Ouedraogo J.P."/>
            <person name="Overkamp K.M."/>
            <person name="Park H.-S."/>
            <person name="Perrone G."/>
            <person name="Piumi F."/>
            <person name="Punt P.J."/>
            <person name="Ram A.F."/>
            <person name="Ramon A."/>
            <person name="Rauscher S."/>
            <person name="Record E."/>
            <person name="Riano-Pachon D.M."/>
            <person name="Robert V."/>
            <person name="Roehrig J."/>
            <person name="Ruller R."/>
            <person name="Salamov A."/>
            <person name="Salih N.S."/>
            <person name="Samson R.A."/>
            <person name="Sandor E."/>
            <person name="Sanguinetti M."/>
            <person name="Schuetze T."/>
            <person name="Sepcic K."/>
            <person name="Shelest E."/>
            <person name="Sherlock G."/>
            <person name="Sophianopoulou V."/>
            <person name="Squina F.M."/>
            <person name="Sun H."/>
            <person name="Susca A."/>
            <person name="Todd R.B."/>
            <person name="Tsang A."/>
            <person name="Unkles S.E."/>
            <person name="van de Wiele N."/>
            <person name="van Rossen-Uffink D."/>
            <person name="Oliveira J.V."/>
            <person name="Vesth T.C."/>
            <person name="Visser J."/>
            <person name="Yu J.-H."/>
            <person name="Zhou M."/>
            <person name="Andersen M.R."/>
            <person name="Archer D.B."/>
            <person name="Baker S.E."/>
            <person name="Benoit I."/>
            <person name="Brakhage A.A."/>
            <person name="Braus G.H."/>
            <person name="Fischer R."/>
            <person name="Frisvad J.C."/>
            <person name="Goldman G.H."/>
            <person name="Houbraken J."/>
            <person name="Oakley B."/>
            <person name="Pocsi I."/>
            <person name="Scazzocchio C."/>
            <person name="Seiboth B."/>
            <person name="vanKuyk P.A."/>
            <person name="Wortman J."/>
            <person name="Dyer P.S."/>
            <person name="Grigoriev I.V."/>
        </authorList>
    </citation>
    <scope>NUCLEOTIDE SEQUENCE [LARGE SCALE GENOMIC DNA]</scope>
    <source>
        <strain evidence="6">DTO 134E9</strain>
    </source>
</reference>
<dbReference type="PROSITE" id="PS50088">
    <property type="entry name" value="ANK_REPEAT"/>
    <property type="match status" value="2"/>
</dbReference>
<dbReference type="SUPFAM" id="SSF48403">
    <property type="entry name" value="Ankyrin repeat"/>
    <property type="match status" value="1"/>
</dbReference>
<proteinExistence type="predicted"/>
<dbReference type="Pfam" id="PF00023">
    <property type="entry name" value="Ank"/>
    <property type="match status" value="2"/>
</dbReference>
<evidence type="ECO:0000313" key="6">
    <source>
        <dbReference type="Proteomes" id="UP000184383"/>
    </source>
</evidence>
<feature type="repeat" description="ANK" evidence="3">
    <location>
        <begin position="134"/>
        <end position="166"/>
    </location>
</feature>
<gene>
    <name evidence="5" type="ORF">ASPWEDRAFT_673925</name>
</gene>
<dbReference type="InterPro" id="IPR002110">
    <property type="entry name" value="Ankyrin_rpt"/>
</dbReference>
<organism evidence="5 6">
    <name type="scientific">Aspergillus wentii DTO 134E9</name>
    <dbReference type="NCBI Taxonomy" id="1073089"/>
    <lineage>
        <taxon>Eukaryota</taxon>
        <taxon>Fungi</taxon>
        <taxon>Dikarya</taxon>
        <taxon>Ascomycota</taxon>
        <taxon>Pezizomycotina</taxon>
        <taxon>Eurotiomycetes</taxon>
        <taxon>Eurotiomycetidae</taxon>
        <taxon>Eurotiales</taxon>
        <taxon>Aspergillaceae</taxon>
        <taxon>Aspergillus</taxon>
        <taxon>Aspergillus subgen. Cremei</taxon>
    </lineage>
</organism>
<dbReference type="RefSeq" id="XP_040684608.1">
    <property type="nucleotide sequence ID" value="XM_040838909.1"/>
</dbReference>
<name>A0A1L9R7P3_ASPWE</name>
<evidence type="ECO:0000256" key="3">
    <source>
        <dbReference type="PROSITE-ProRule" id="PRU00023"/>
    </source>
</evidence>
<evidence type="ECO:0000256" key="1">
    <source>
        <dbReference type="ARBA" id="ARBA00022737"/>
    </source>
</evidence>
<dbReference type="PANTHER" id="PTHR24198">
    <property type="entry name" value="ANKYRIN REPEAT AND PROTEIN KINASE DOMAIN-CONTAINING PROTEIN"/>
    <property type="match status" value="1"/>
</dbReference>
<evidence type="ECO:0000313" key="5">
    <source>
        <dbReference type="EMBL" id="OJJ30931.1"/>
    </source>
</evidence>
<keyword evidence="1" id="KW-0677">Repeat</keyword>
<evidence type="ECO:0000256" key="2">
    <source>
        <dbReference type="ARBA" id="ARBA00023043"/>
    </source>
</evidence>
<feature type="repeat" description="ANK" evidence="3">
    <location>
        <begin position="185"/>
        <end position="217"/>
    </location>
</feature>
<evidence type="ECO:0000256" key="4">
    <source>
        <dbReference type="SAM" id="MobiDB-lite"/>
    </source>
</evidence>
<feature type="region of interest" description="Disordered" evidence="4">
    <location>
        <begin position="1"/>
        <end position="20"/>
    </location>
</feature>
<accession>A0A1L9R7P3</accession>
<dbReference type="GeneID" id="63754757"/>
<dbReference type="OrthoDB" id="426293at2759"/>
<dbReference type="Proteomes" id="UP000184383">
    <property type="component" value="Unassembled WGS sequence"/>
</dbReference>
<sequence length="240" mass="26367">MASTNEEKSAIQQEAEDAALRGDAPKVRECLQHGASLWSNAITLLALQNGDVETYKVLLDAGDDVNRNMGYIGTPLVSALRHNHEPLLEFLFSQDLDVNMGGFGTWLPTVSVAVRYAHDIKWLKAILDRGARLERTGALHVAAYLGYVDRMQMLLDYGADVNEVPFMKVVAFFSHSKKPKPSYSTRGTPLHWAIAGGSVAAVEMLLTRQPDLDVMNEEEVSAGQSLDAFRISRAEGCFSV</sequence>
<keyword evidence="6" id="KW-1185">Reference proteome</keyword>
<dbReference type="EMBL" id="KV878216">
    <property type="protein sequence ID" value="OJJ30931.1"/>
    <property type="molecule type" value="Genomic_DNA"/>
</dbReference>
<dbReference type="InterPro" id="IPR036770">
    <property type="entry name" value="Ankyrin_rpt-contain_sf"/>
</dbReference>
<dbReference type="SMART" id="SM00248">
    <property type="entry name" value="ANK"/>
    <property type="match status" value="4"/>
</dbReference>
<dbReference type="Gene3D" id="1.25.40.20">
    <property type="entry name" value="Ankyrin repeat-containing domain"/>
    <property type="match status" value="2"/>
</dbReference>
<dbReference type="PROSITE" id="PS50297">
    <property type="entry name" value="ANK_REP_REGION"/>
    <property type="match status" value="2"/>
</dbReference>
<keyword evidence="2 3" id="KW-0040">ANK repeat</keyword>
<protein>
    <submittedName>
        <fullName evidence="5">Uncharacterized protein</fullName>
    </submittedName>
</protein>